<evidence type="ECO:0000313" key="3">
    <source>
        <dbReference type="EMBL" id="GKV29088.1"/>
    </source>
</evidence>
<sequence>MPGRNVVMYNTMITRLSLCEMIEDSKRLFFSIKEKDSISWTTMITGLTQNELDREAIDLLRDMRMEGMAMDQYTFGSVFTACGSLLALKEGKQIHAFIIRTNNKDNVFVVSALVDMYCKCKSITYAEAALKRMTRKNVVSWTAILVSYGQNDYSEEAVKLFCDMQRNGIDPDEFTL</sequence>
<feature type="repeat" description="PPR" evidence="2">
    <location>
        <begin position="36"/>
        <end position="70"/>
    </location>
</feature>
<dbReference type="GO" id="GO:0009451">
    <property type="term" value="P:RNA modification"/>
    <property type="evidence" value="ECO:0007669"/>
    <property type="project" value="InterPro"/>
</dbReference>
<feature type="repeat" description="PPR" evidence="2">
    <location>
        <begin position="137"/>
        <end position="171"/>
    </location>
</feature>
<dbReference type="Gene3D" id="1.25.40.10">
    <property type="entry name" value="Tetratricopeptide repeat domain"/>
    <property type="match status" value="2"/>
</dbReference>
<dbReference type="PANTHER" id="PTHR47926:SF511">
    <property type="entry name" value="PENTATRICOPEPTIDE REPEAT-CONTAINING PROTEIN"/>
    <property type="match status" value="1"/>
</dbReference>
<evidence type="ECO:0008006" key="5">
    <source>
        <dbReference type="Google" id="ProtNLM"/>
    </source>
</evidence>
<evidence type="ECO:0000256" key="2">
    <source>
        <dbReference type="PROSITE-ProRule" id="PRU00708"/>
    </source>
</evidence>
<dbReference type="FunFam" id="1.25.40.10:FF:000227">
    <property type="entry name" value="Pentatricopeptide repeat-containing protein At3g13880"/>
    <property type="match status" value="1"/>
</dbReference>
<comment type="caution">
    <text evidence="3">The sequence shown here is derived from an EMBL/GenBank/DDBJ whole genome shotgun (WGS) entry which is preliminary data.</text>
</comment>
<protein>
    <recommendedName>
        <fullName evidence="5">Pentatricopeptide repeat-containing protein</fullName>
    </recommendedName>
</protein>
<keyword evidence="4" id="KW-1185">Reference proteome</keyword>
<dbReference type="PROSITE" id="PS51375">
    <property type="entry name" value="PPR"/>
    <property type="match status" value="2"/>
</dbReference>
<dbReference type="Proteomes" id="UP001054252">
    <property type="component" value="Unassembled WGS sequence"/>
</dbReference>
<dbReference type="EMBL" id="BPVZ01000082">
    <property type="protein sequence ID" value="GKV29088.1"/>
    <property type="molecule type" value="Genomic_DNA"/>
</dbReference>
<keyword evidence="1" id="KW-0677">Repeat</keyword>
<reference evidence="3 4" key="1">
    <citation type="journal article" date="2021" name="Commun. Biol.">
        <title>The genome of Shorea leprosula (Dipterocarpaceae) highlights the ecological relevance of drought in aseasonal tropical rainforests.</title>
        <authorList>
            <person name="Ng K.K.S."/>
            <person name="Kobayashi M.J."/>
            <person name="Fawcett J.A."/>
            <person name="Hatakeyama M."/>
            <person name="Paape T."/>
            <person name="Ng C.H."/>
            <person name="Ang C.C."/>
            <person name="Tnah L.H."/>
            <person name="Lee C.T."/>
            <person name="Nishiyama T."/>
            <person name="Sese J."/>
            <person name="O'Brien M.J."/>
            <person name="Copetti D."/>
            <person name="Mohd Noor M.I."/>
            <person name="Ong R.C."/>
            <person name="Putra M."/>
            <person name="Sireger I.Z."/>
            <person name="Indrioko S."/>
            <person name="Kosugi Y."/>
            <person name="Izuno A."/>
            <person name="Isagi Y."/>
            <person name="Lee S.L."/>
            <person name="Shimizu K.K."/>
        </authorList>
    </citation>
    <scope>NUCLEOTIDE SEQUENCE [LARGE SCALE GENOMIC DNA]</scope>
    <source>
        <strain evidence="3">214</strain>
    </source>
</reference>
<dbReference type="AlphaFoldDB" id="A0AAV5KX29"/>
<dbReference type="NCBIfam" id="TIGR00756">
    <property type="entry name" value="PPR"/>
    <property type="match status" value="2"/>
</dbReference>
<dbReference type="InterPro" id="IPR011990">
    <property type="entry name" value="TPR-like_helical_dom_sf"/>
</dbReference>
<organism evidence="3 4">
    <name type="scientific">Rubroshorea leprosula</name>
    <dbReference type="NCBI Taxonomy" id="152421"/>
    <lineage>
        <taxon>Eukaryota</taxon>
        <taxon>Viridiplantae</taxon>
        <taxon>Streptophyta</taxon>
        <taxon>Embryophyta</taxon>
        <taxon>Tracheophyta</taxon>
        <taxon>Spermatophyta</taxon>
        <taxon>Magnoliopsida</taxon>
        <taxon>eudicotyledons</taxon>
        <taxon>Gunneridae</taxon>
        <taxon>Pentapetalae</taxon>
        <taxon>rosids</taxon>
        <taxon>malvids</taxon>
        <taxon>Malvales</taxon>
        <taxon>Dipterocarpaceae</taxon>
        <taxon>Rubroshorea</taxon>
    </lineage>
</organism>
<evidence type="ECO:0000256" key="1">
    <source>
        <dbReference type="ARBA" id="ARBA00022737"/>
    </source>
</evidence>
<evidence type="ECO:0000313" key="4">
    <source>
        <dbReference type="Proteomes" id="UP001054252"/>
    </source>
</evidence>
<name>A0AAV5KX29_9ROSI</name>
<dbReference type="GO" id="GO:0003723">
    <property type="term" value="F:RNA binding"/>
    <property type="evidence" value="ECO:0007669"/>
    <property type="project" value="InterPro"/>
</dbReference>
<proteinExistence type="predicted"/>
<accession>A0AAV5KX29</accession>
<gene>
    <name evidence="3" type="ORF">SLEP1_g38056</name>
</gene>
<dbReference type="InterPro" id="IPR002885">
    <property type="entry name" value="PPR_rpt"/>
</dbReference>
<dbReference type="PANTHER" id="PTHR47926">
    <property type="entry name" value="PENTATRICOPEPTIDE REPEAT-CONTAINING PROTEIN"/>
    <property type="match status" value="1"/>
</dbReference>
<dbReference type="InterPro" id="IPR046960">
    <property type="entry name" value="PPR_At4g14850-like_plant"/>
</dbReference>
<dbReference type="Pfam" id="PF13041">
    <property type="entry name" value="PPR_2"/>
    <property type="match status" value="2"/>
</dbReference>